<dbReference type="SMART" id="SM00387">
    <property type="entry name" value="HATPase_c"/>
    <property type="match status" value="1"/>
</dbReference>
<name>A0ABP8LR21_9MICO</name>
<dbReference type="Proteomes" id="UP001500622">
    <property type="component" value="Unassembled WGS sequence"/>
</dbReference>
<keyword evidence="9 24" id="KW-0812">Transmembrane</keyword>
<dbReference type="InterPro" id="IPR036890">
    <property type="entry name" value="HATPase_C_sf"/>
</dbReference>
<evidence type="ECO:0000256" key="3">
    <source>
        <dbReference type="ARBA" id="ARBA00001946"/>
    </source>
</evidence>
<feature type="transmembrane region" description="Helical" evidence="24">
    <location>
        <begin position="638"/>
        <end position="664"/>
    </location>
</feature>
<dbReference type="EMBL" id="BAABGN010000013">
    <property type="protein sequence ID" value="GAA4432823.1"/>
    <property type="molecule type" value="Genomic_DNA"/>
</dbReference>
<evidence type="ECO:0000256" key="15">
    <source>
        <dbReference type="ARBA" id="ARBA00022912"/>
    </source>
</evidence>
<evidence type="ECO:0000259" key="25">
    <source>
        <dbReference type="PROSITE" id="PS50109"/>
    </source>
</evidence>
<dbReference type="SMART" id="SM00388">
    <property type="entry name" value="HisKA"/>
    <property type="match status" value="1"/>
</dbReference>
<organism evidence="27 28">
    <name type="scientific">Georgenia halophila</name>
    <dbReference type="NCBI Taxonomy" id="620889"/>
    <lineage>
        <taxon>Bacteria</taxon>
        <taxon>Bacillati</taxon>
        <taxon>Actinomycetota</taxon>
        <taxon>Actinomycetes</taxon>
        <taxon>Micrococcales</taxon>
        <taxon>Bogoriellaceae</taxon>
        <taxon>Georgenia</taxon>
    </lineage>
</organism>
<comment type="cofactor">
    <cofactor evidence="2">
        <name>Mn(2+)</name>
        <dbReference type="ChEBI" id="CHEBI:29035"/>
    </cofactor>
</comment>
<evidence type="ECO:0000256" key="17">
    <source>
        <dbReference type="ARBA" id="ARBA00023012"/>
    </source>
</evidence>
<dbReference type="CDD" id="cd00082">
    <property type="entry name" value="HisKA"/>
    <property type="match status" value="1"/>
</dbReference>
<dbReference type="InterPro" id="IPR050980">
    <property type="entry name" value="2C_sensor_his_kinase"/>
</dbReference>
<keyword evidence="17" id="KW-0902">Two-component regulatory system</keyword>
<dbReference type="SMART" id="SM00304">
    <property type="entry name" value="HAMP"/>
    <property type="match status" value="1"/>
</dbReference>
<feature type="transmembrane region" description="Helical" evidence="24">
    <location>
        <begin position="43"/>
        <end position="64"/>
    </location>
</feature>
<keyword evidence="6" id="KW-1003">Cell membrane</keyword>
<comment type="catalytic activity">
    <reaction evidence="1">
        <text>ATP + protein L-histidine = ADP + protein N-phospho-L-histidine.</text>
        <dbReference type="EC" id="2.7.13.3"/>
    </reaction>
</comment>
<feature type="domain" description="HAMP" evidence="26">
    <location>
        <begin position="65"/>
        <end position="117"/>
    </location>
</feature>
<dbReference type="CDD" id="cd00075">
    <property type="entry name" value="HATPase"/>
    <property type="match status" value="1"/>
</dbReference>
<dbReference type="PROSITE" id="PS50885">
    <property type="entry name" value="HAMP"/>
    <property type="match status" value="1"/>
</dbReference>
<dbReference type="SUPFAM" id="SSF55874">
    <property type="entry name" value="ATPase domain of HSP90 chaperone/DNA topoisomerase II/histidine kinase"/>
    <property type="match status" value="1"/>
</dbReference>
<dbReference type="InterPro" id="IPR005467">
    <property type="entry name" value="His_kinase_dom"/>
</dbReference>
<dbReference type="Pfam" id="PF13687">
    <property type="entry name" value="DUF4153"/>
    <property type="match status" value="1"/>
</dbReference>
<evidence type="ECO:0000256" key="24">
    <source>
        <dbReference type="SAM" id="Phobius"/>
    </source>
</evidence>
<feature type="transmembrane region" description="Helical" evidence="24">
    <location>
        <begin position="495"/>
        <end position="512"/>
    </location>
</feature>
<keyword evidence="24" id="KW-0472">Membrane</keyword>
<keyword evidence="19" id="KW-0843">Virulence</keyword>
<dbReference type="InterPro" id="IPR003594">
    <property type="entry name" value="HATPase_dom"/>
</dbReference>
<keyword evidence="18" id="KW-0346">Stress response</keyword>
<proteinExistence type="predicted"/>
<evidence type="ECO:0000256" key="4">
    <source>
        <dbReference type="ARBA" id="ARBA00004651"/>
    </source>
</evidence>
<dbReference type="RefSeq" id="WP_345218653.1">
    <property type="nucleotide sequence ID" value="NZ_BAABGN010000013.1"/>
</dbReference>
<feature type="compositionally biased region" description="Low complexity" evidence="23">
    <location>
        <begin position="347"/>
        <end position="369"/>
    </location>
</feature>
<feature type="transmembrane region" description="Helical" evidence="24">
    <location>
        <begin position="20"/>
        <end position="37"/>
    </location>
</feature>
<evidence type="ECO:0000256" key="21">
    <source>
        <dbReference type="ARBA" id="ARBA00040454"/>
    </source>
</evidence>
<feature type="transmembrane region" description="Helical" evidence="24">
    <location>
        <begin position="518"/>
        <end position="539"/>
    </location>
</feature>
<keyword evidence="20" id="KW-0464">Manganese</keyword>
<keyword evidence="13" id="KW-0067">ATP-binding</keyword>
<dbReference type="EC" id="2.7.13.3" evidence="5"/>
<dbReference type="Pfam" id="PF00672">
    <property type="entry name" value="HAMP"/>
    <property type="match status" value="1"/>
</dbReference>
<keyword evidence="14" id="KW-0460">Magnesium</keyword>
<sequence length="897" mass="94571">MEHRPTDRPLDRVGSIKIKIGLLVGLSVVVAALVAEIGNRADVPAWLTVPVTVAAALAVTQWLARGMTAPLREMTDAAARMATGDYSQRVTDTSADEVGRLGQAFNTMAVDLATADQQRRRLVATVSHELRTPLAAQRALLENLVDGVVRPDDEALQSALGQSERLSELVGDLLDLARIDAGAAPLDVGRVEVAELLDRSVAEAGVGGRPVRYEVVVDPAGLVVDADAARLAQVAANLLDNAARHSPADGTVTVRAGVEGADRWFLEVSDSGPGIPAGQEEHVFRFGTADDGGGGGTGLGLAIAAWVCELHGGSIAALAPVDGSGARVRAVLPRRPVSPQGPSETGAAETDLAEPAAAETDLAEPTAAAKSQHAETPQLASAEVSQREEEVSPYAEAVTETADGRGIVDTLFRDVWPDRGPATAPVALLGSTAIGVVAALTLPFRDIGVGVLLVLLLGGALVLRHSARLTRPWTVLTTALCLGLGSFVVLRDADWLSVLALLVVAVLVTTALTDARRFLPVLAGPAAWVLAAVRGLPLLGRTLNATTRHRLLWPVLRTAVLSLVALVVFGGLFASGDAIFGTWVAGLVPDVDWDNLTFRTFVLVLVWGLVLTGCYVALNPPQTERLALPVPSPVTRAWEWLVPVGLVVAVFAGFVAAQATAMWGGHEYLEAVTGLTYAEYVHQGFGQLTLATALTLATVAVVVRKAPRAGERDRLLLRVTLGVLCLLTLIVVASALYRMAVYQEAYGFTVLRVLVDAFELWLGLIVVLVMVAGVRLTGWWLPRAALLSGTVFLLVIGLANPEGWVAEQNIERYEETGDLDLRYLSSLSDDATPAIVEGLPTDLVGCVASWDAASWDAGDRNPDDLLAWNLGRARAQEYVRQVHLDGGNSCPPELGGS</sequence>
<comment type="cofactor">
    <cofactor evidence="3">
        <name>Mg(2+)</name>
        <dbReference type="ChEBI" id="CHEBI:18420"/>
    </cofactor>
</comment>
<evidence type="ECO:0000256" key="22">
    <source>
        <dbReference type="ARBA" id="ARBA00041776"/>
    </source>
</evidence>
<evidence type="ECO:0000256" key="1">
    <source>
        <dbReference type="ARBA" id="ARBA00000085"/>
    </source>
</evidence>
<dbReference type="InterPro" id="IPR036097">
    <property type="entry name" value="HisK_dim/P_sf"/>
</dbReference>
<keyword evidence="15" id="KW-0904">Protein phosphatase</keyword>
<dbReference type="Gene3D" id="1.10.287.130">
    <property type="match status" value="1"/>
</dbReference>
<evidence type="ECO:0000256" key="9">
    <source>
        <dbReference type="ARBA" id="ARBA00022692"/>
    </source>
</evidence>
<dbReference type="PANTHER" id="PTHR44936:SF9">
    <property type="entry name" value="SENSOR PROTEIN CREC"/>
    <property type="match status" value="1"/>
</dbReference>
<feature type="region of interest" description="Disordered" evidence="23">
    <location>
        <begin position="332"/>
        <end position="398"/>
    </location>
</feature>
<protein>
    <recommendedName>
        <fullName evidence="21">Signal transduction histidine-protein kinase/phosphatase MprB</fullName>
        <ecNumber evidence="5">2.7.13.3</ecNumber>
    </recommendedName>
    <alternativeName>
        <fullName evidence="22">Mycobacterial persistence regulator B</fullName>
    </alternativeName>
</protein>
<dbReference type="PRINTS" id="PR00344">
    <property type="entry name" value="BCTRLSENSOR"/>
</dbReference>
<comment type="caution">
    <text evidence="27">The sequence shown here is derived from an EMBL/GenBank/DDBJ whole genome shotgun (WGS) entry which is preliminary data.</text>
</comment>
<evidence type="ECO:0000256" key="19">
    <source>
        <dbReference type="ARBA" id="ARBA00023026"/>
    </source>
</evidence>
<evidence type="ECO:0000313" key="28">
    <source>
        <dbReference type="Proteomes" id="UP001500622"/>
    </source>
</evidence>
<evidence type="ECO:0000256" key="23">
    <source>
        <dbReference type="SAM" id="MobiDB-lite"/>
    </source>
</evidence>
<keyword evidence="8" id="KW-0808">Transferase</keyword>
<feature type="transmembrane region" description="Helical" evidence="24">
    <location>
        <begin position="473"/>
        <end position="490"/>
    </location>
</feature>
<dbReference type="Gene3D" id="6.10.340.10">
    <property type="match status" value="1"/>
</dbReference>
<evidence type="ECO:0000313" key="27">
    <source>
        <dbReference type="EMBL" id="GAA4432823.1"/>
    </source>
</evidence>
<evidence type="ECO:0000256" key="10">
    <source>
        <dbReference type="ARBA" id="ARBA00022741"/>
    </source>
</evidence>
<evidence type="ECO:0000256" key="13">
    <source>
        <dbReference type="ARBA" id="ARBA00022840"/>
    </source>
</evidence>
<gene>
    <name evidence="27" type="ORF">GCM10023169_39020</name>
</gene>
<feature type="domain" description="Histidine kinase" evidence="25">
    <location>
        <begin position="125"/>
        <end position="336"/>
    </location>
</feature>
<dbReference type="InterPro" id="IPR003660">
    <property type="entry name" value="HAMP_dom"/>
</dbReference>
<feature type="transmembrane region" description="Helical" evidence="24">
    <location>
        <begin position="715"/>
        <end position="740"/>
    </location>
</feature>
<dbReference type="PANTHER" id="PTHR44936">
    <property type="entry name" value="SENSOR PROTEIN CREC"/>
    <property type="match status" value="1"/>
</dbReference>
<dbReference type="PROSITE" id="PS50109">
    <property type="entry name" value="HIS_KIN"/>
    <property type="match status" value="1"/>
</dbReference>
<evidence type="ECO:0000256" key="20">
    <source>
        <dbReference type="ARBA" id="ARBA00023211"/>
    </source>
</evidence>
<dbReference type="SUPFAM" id="SSF47384">
    <property type="entry name" value="Homodimeric domain of signal transducing histidine kinase"/>
    <property type="match status" value="1"/>
</dbReference>
<feature type="transmembrane region" description="Helical" evidence="24">
    <location>
        <begin position="760"/>
        <end position="781"/>
    </location>
</feature>
<dbReference type="InterPro" id="IPR003661">
    <property type="entry name" value="HisK_dim/P_dom"/>
</dbReference>
<feature type="transmembrane region" description="Helical" evidence="24">
    <location>
        <begin position="447"/>
        <end position="467"/>
    </location>
</feature>
<feature type="transmembrane region" description="Helical" evidence="24">
    <location>
        <begin position="551"/>
        <end position="576"/>
    </location>
</feature>
<feature type="transmembrane region" description="Helical" evidence="24">
    <location>
        <begin position="684"/>
        <end position="703"/>
    </location>
</feature>
<keyword evidence="28" id="KW-1185">Reference proteome</keyword>
<feature type="transmembrane region" description="Helical" evidence="24">
    <location>
        <begin position="596"/>
        <end position="618"/>
    </location>
</feature>
<comment type="subcellular location">
    <subcellularLocation>
        <location evidence="4">Cell membrane</location>
        <topology evidence="4">Multi-pass membrane protein</topology>
    </subcellularLocation>
</comment>
<dbReference type="SUPFAM" id="SSF158472">
    <property type="entry name" value="HAMP domain-like"/>
    <property type="match status" value="1"/>
</dbReference>
<evidence type="ECO:0000256" key="8">
    <source>
        <dbReference type="ARBA" id="ARBA00022679"/>
    </source>
</evidence>
<evidence type="ECO:0000256" key="7">
    <source>
        <dbReference type="ARBA" id="ARBA00022553"/>
    </source>
</evidence>
<dbReference type="Gene3D" id="3.30.565.10">
    <property type="entry name" value="Histidine kinase-like ATPase, C-terminal domain"/>
    <property type="match status" value="1"/>
</dbReference>
<dbReference type="Pfam" id="PF00512">
    <property type="entry name" value="HisKA"/>
    <property type="match status" value="1"/>
</dbReference>
<reference evidence="28" key="1">
    <citation type="journal article" date="2019" name="Int. J. Syst. Evol. Microbiol.">
        <title>The Global Catalogue of Microorganisms (GCM) 10K type strain sequencing project: providing services to taxonomists for standard genome sequencing and annotation.</title>
        <authorList>
            <consortium name="The Broad Institute Genomics Platform"/>
            <consortium name="The Broad Institute Genome Sequencing Center for Infectious Disease"/>
            <person name="Wu L."/>
            <person name="Ma J."/>
        </authorList>
    </citation>
    <scope>NUCLEOTIDE SEQUENCE [LARGE SCALE GENOMIC DNA]</scope>
    <source>
        <strain evidence="28">JCM 17810</strain>
    </source>
</reference>
<evidence type="ECO:0000256" key="11">
    <source>
        <dbReference type="ARBA" id="ARBA00022777"/>
    </source>
</evidence>
<evidence type="ECO:0000256" key="6">
    <source>
        <dbReference type="ARBA" id="ARBA00022475"/>
    </source>
</evidence>
<evidence type="ECO:0000256" key="12">
    <source>
        <dbReference type="ARBA" id="ARBA00022801"/>
    </source>
</evidence>
<accession>A0ABP8LR21</accession>
<keyword evidence="11" id="KW-0418">Kinase</keyword>
<evidence type="ECO:0000256" key="5">
    <source>
        <dbReference type="ARBA" id="ARBA00012438"/>
    </source>
</evidence>
<keyword evidence="16 24" id="KW-1133">Transmembrane helix</keyword>
<dbReference type="InterPro" id="IPR025291">
    <property type="entry name" value="DUF4153"/>
</dbReference>
<evidence type="ECO:0000259" key="26">
    <source>
        <dbReference type="PROSITE" id="PS50885"/>
    </source>
</evidence>
<evidence type="ECO:0000256" key="16">
    <source>
        <dbReference type="ARBA" id="ARBA00022989"/>
    </source>
</evidence>
<dbReference type="InterPro" id="IPR004358">
    <property type="entry name" value="Sig_transdc_His_kin-like_C"/>
</dbReference>
<keyword evidence="7" id="KW-0597">Phosphoprotein</keyword>
<evidence type="ECO:0000256" key="2">
    <source>
        <dbReference type="ARBA" id="ARBA00001936"/>
    </source>
</evidence>
<evidence type="ECO:0000256" key="14">
    <source>
        <dbReference type="ARBA" id="ARBA00022842"/>
    </source>
</evidence>
<keyword evidence="12" id="KW-0378">Hydrolase</keyword>
<dbReference type="CDD" id="cd06225">
    <property type="entry name" value="HAMP"/>
    <property type="match status" value="1"/>
</dbReference>
<dbReference type="Pfam" id="PF02518">
    <property type="entry name" value="HATPase_c"/>
    <property type="match status" value="1"/>
</dbReference>
<evidence type="ECO:0000256" key="18">
    <source>
        <dbReference type="ARBA" id="ARBA00023016"/>
    </source>
</evidence>
<keyword evidence="10" id="KW-0547">Nucleotide-binding</keyword>